<dbReference type="InterPro" id="IPR013324">
    <property type="entry name" value="RNA_pol_sigma_r3/r4-like"/>
</dbReference>
<keyword evidence="9" id="KW-1185">Reference proteome</keyword>
<dbReference type="SUPFAM" id="SSF88659">
    <property type="entry name" value="Sigma3 and sigma4 domains of RNA polymerase sigma factors"/>
    <property type="match status" value="1"/>
</dbReference>
<dbReference type="RefSeq" id="WP_091508315.1">
    <property type="nucleotide sequence ID" value="NZ_FORP01000008.1"/>
</dbReference>
<dbReference type="InterPro" id="IPR014284">
    <property type="entry name" value="RNA_pol_sigma-70_dom"/>
</dbReference>
<dbReference type="Gene3D" id="1.10.1740.10">
    <property type="match status" value="1"/>
</dbReference>
<comment type="similarity">
    <text evidence="1">Belongs to the sigma-70 factor family. ECF subfamily.</text>
</comment>
<dbReference type="EMBL" id="FORP01000008">
    <property type="protein sequence ID" value="SFJ77738.1"/>
    <property type="molecule type" value="Genomic_DNA"/>
</dbReference>
<dbReference type="InterPro" id="IPR032710">
    <property type="entry name" value="NTF2-like_dom_sf"/>
</dbReference>
<dbReference type="GO" id="GO:0016987">
    <property type="term" value="F:sigma factor activity"/>
    <property type="evidence" value="ECO:0007669"/>
    <property type="project" value="UniProtKB-KW"/>
</dbReference>
<keyword evidence="3" id="KW-0805">Transcription regulation</keyword>
<dbReference type="STRING" id="115433.SAMN05421835_108243"/>
<evidence type="ECO:0000313" key="9">
    <source>
        <dbReference type="Proteomes" id="UP000199025"/>
    </source>
</evidence>
<name>A0A1I3U2D9_9PSEU</name>
<reference evidence="8 9" key="1">
    <citation type="submission" date="2016-10" db="EMBL/GenBank/DDBJ databases">
        <authorList>
            <person name="de Groot N.N."/>
        </authorList>
    </citation>
    <scope>NUCLEOTIDE SEQUENCE [LARGE SCALE GENOMIC DNA]</scope>
    <source>
        <strain evidence="8 9">DSM 44468</strain>
    </source>
</reference>
<feature type="domain" description="RNA polymerase sigma factor 70 region 4 type 2" evidence="7">
    <location>
        <begin position="98"/>
        <end position="148"/>
    </location>
</feature>
<dbReference type="NCBIfam" id="TIGR02937">
    <property type="entry name" value="sigma70-ECF"/>
    <property type="match status" value="1"/>
</dbReference>
<dbReference type="GO" id="GO:0003677">
    <property type="term" value="F:DNA binding"/>
    <property type="evidence" value="ECO:0007669"/>
    <property type="project" value="InterPro"/>
</dbReference>
<dbReference type="OrthoDB" id="3211555at2"/>
<dbReference type="GO" id="GO:0006352">
    <property type="term" value="P:DNA-templated transcription initiation"/>
    <property type="evidence" value="ECO:0007669"/>
    <property type="project" value="InterPro"/>
</dbReference>
<evidence type="ECO:0000256" key="2">
    <source>
        <dbReference type="ARBA" id="ARBA00011344"/>
    </source>
</evidence>
<evidence type="ECO:0000313" key="8">
    <source>
        <dbReference type="EMBL" id="SFJ77738.1"/>
    </source>
</evidence>
<accession>A0A1I3U2D9</accession>
<dbReference type="SUPFAM" id="SSF54427">
    <property type="entry name" value="NTF2-like"/>
    <property type="match status" value="1"/>
</dbReference>
<evidence type="ECO:0000259" key="7">
    <source>
        <dbReference type="Pfam" id="PF08281"/>
    </source>
</evidence>
<dbReference type="AlphaFoldDB" id="A0A1I3U2D9"/>
<dbReference type="Gene3D" id="3.10.450.50">
    <property type="match status" value="1"/>
</dbReference>
<sequence length="278" mass="29844">MDDGFEEHRERLRGVAYRMLGSLAEADDAVQEAWLRYSRADTSDVANLGGWLNTVVARICLDLLRSRSSRREEPLNDEAGTSPDPVAEVELADAVGRALLVVLDALTPAERVAFVLHDALGVPFAEIAPILGRSAEATKKLGSRARRKVRGEAPPAGSVGQHRVIERFLAAIRAGDVPALLAVLAPDVVRRADPALLAPGSPVELRGAREVAEEAKLLSRERARYAEPALLDGVPGIVVAPRGRLEIALVCTIEDGRIAAYEVVADPARLRELSVALL</sequence>
<protein>
    <submittedName>
        <fullName evidence="8">RNA polymerase sigma-70 factor, ECF subfamily</fullName>
    </submittedName>
</protein>
<dbReference type="PANTHER" id="PTHR30173:SF43">
    <property type="entry name" value="ECF RNA POLYMERASE SIGMA FACTOR SIGI-RELATED"/>
    <property type="match status" value="1"/>
</dbReference>
<evidence type="ECO:0000256" key="5">
    <source>
        <dbReference type="ARBA" id="ARBA00023163"/>
    </source>
</evidence>
<evidence type="ECO:0000256" key="4">
    <source>
        <dbReference type="ARBA" id="ARBA00023082"/>
    </source>
</evidence>
<dbReference type="Proteomes" id="UP000199025">
    <property type="component" value="Unassembled WGS sequence"/>
</dbReference>
<dbReference type="InterPro" id="IPR052704">
    <property type="entry name" value="ECF_Sigma-70_Domain"/>
</dbReference>
<dbReference type="InterPro" id="IPR013249">
    <property type="entry name" value="RNA_pol_sigma70_r4_t2"/>
</dbReference>
<gene>
    <name evidence="8" type="ORF">SAMN05421835_108243</name>
</gene>
<evidence type="ECO:0000256" key="3">
    <source>
        <dbReference type="ARBA" id="ARBA00023015"/>
    </source>
</evidence>
<keyword evidence="4" id="KW-0731">Sigma factor</keyword>
<dbReference type="SUPFAM" id="SSF88946">
    <property type="entry name" value="Sigma2 domain of RNA polymerase sigma factors"/>
    <property type="match status" value="1"/>
</dbReference>
<comment type="subunit">
    <text evidence="2">Interacts transiently with the RNA polymerase catalytic core formed by RpoA, RpoB, RpoC and RpoZ (2 alpha, 1 beta, 1 beta' and 1 omega subunit) to form the RNA polymerase holoenzyme that can initiate transcription.</text>
</comment>
<evidence type="ECO:0000256" key="1">
    <source>
        <dbReference type="ARBA" id="ARBA00010641"/>
    </source>
</evidence>
<dbReference type="PANTHER" id="PTHR30173">
    <property type="entry name" value="SIGMA 19 FACTOR"/>
    <property type="match status" value="1"/>
</dbReference>
<dbReference type="Pfam" id="PF08281">
    <property type="entry name" value="Sigma70_r4_2"/>
    <property type="match status" value="1"/>
</dbReference>
<dbReference type="Gene3D" id="1.10.10.10">
    <property type="entry name" value="Winged helix-like DNA-binding domain superfamily/Winged helix DNA-binding domain"/>
    <property type="match status" value="1"/>
</dbReference>
<proteinExistence type="inferred from homology"/>
<evidence type="ECO:0000259" key="6">
    <source>
        <dbReference type="Pfam" id="PF04542"/>
    </source>
</evidence>
<dbReference type="InterPro" id="IPR007627">
    <property type="entry name" value="RNA_pol_sigma70_r2"/>
</dbReference>
<keyword evidence="5" id="KW-0804">Transcription</keyword>
<dbReference type="InterPro" id="IPR036388">
    <property type="entry name" value="WH-like_DNA-bd_sf"/>
</dbReference>
<dbReference type="Pfam" id="PF04542">
    <property type="entry name" value="Sigma70_r2"/>
    <property type="match status" value="1"/>
</dbReference>
<organism evidence="8 9">
    <name type="scientific">Amycolatopsis sacchari</name>
    <dbReference type="NCBI Taxonomy" id="115433"/>
    <lineage>
        <taxon>Bacteria</taxon>
        <taxon>Bacillati</taxon>
        <taxon>Actinomycetota</taxon>
        <taxon>Actinomycetes</taxon>
        <taxon>Pseudonocardiales</taxon>
        <taxon>Pseudonocardiaceae</taxon>
        <taxon>Amycolatopsis</taxon>
    </lineage>
</organism>
<feature type="domain" description="RNA polymerase sigma-70 region 2" evidence="6">
    <location>
        <begin position="5"/>
        <end position="68"/>
    </location>
</feature>
<dbReference type="InterPro" id="IPR013325">
    <property type="entry name" value="RNA_pol_sigma_r2"/>
</dbReference>